<dbReference type="GO" id="GO:0051087">
    <property type="term" value="F:protein-folding chaperone binding"/>
    <property type="evidence" value="ECO:0007669"/>
    <property type="project" value="InterPro"/>
</dbReference>
<evidence type="ECO:0000313" key="2">
    <source>
        <dbReference type="EMBL" id="GAC81023.1"/>
    </source>
</evidence>
<evidence type="ECO:0000313" key="3">
    <source>
        <dbReference type="Proteomes" id="UP000035009"/>
    </source>
</evidence>
<dbReference type="eggNOG" id="ENOG5034A1T">
    <property type="taxonomic scope" value="Bacteria"/>
</dbReference>
<dbReference type="GO" id="GO:0000774">
    <property type="term" value="F:adenyl-nucleotide exchange factor activity"/>
    <property type="evidence" value="ECO:0007669"/>
    <property type="project" value="InterPro"/>
</dbReference>
<dbReference type="GO" id="GO:0042803">
    <property type="term" value="F:protein homodimerization activity"/>
    <property type="evidence" value="ECO:0007669"/>
    <property type="project" value="InterPro"/>
</dbReference>
<evidence type="ECO:0000256" key="1">
    <source>
        <dbReference type="ARBA" id="ARBA00023186"/>
    </source>
</evidence>
<organism evidence="2 3">
    <name type="scientific">Gordonia malaquae NBRC 108250</name>
    <dbReference type="NCBI Taxonomy" id="1223542"/>
    <lineage>
        <taxon>Bacteria</taxon>
        <taxon>Bacillati</taxon>
        <taxon>Actinomycetota</taxon>
        <taxon>Actinomycetes</taxon>
        <taxon>Mycobacteriales</taxon>
        <taxon>Gordoniaceae</taxon>
        <taxon>Gordonia</taxon>
    </lineage>
</organism>
<dbReference type="Gene3D" id="2.30.22.10">
    <property type="entry name" value="Head domain of nucleotide exchange factor GrpE"/>
    <property type="match status" value="1"/>
</dbReference>
<name>M3VBX5_GORML</name>
<proteinExistence type="predicted"/>
<dbReference type="RefSeq" id="WP_008380457.1">
    <property type="nucleotide sequence ID" value="NZ_BAOP01000025.1"/>
</dbReference>
<protein>
    <submittedName>
        <fullName evidence="2">GrpE protein</fullName>
    </submittedName>
</protein>
<dbReference type="EMBL" id="BAOP01000025">
    <property type="protein sequence ID" value="GAC81023.1"/>
    <property type="molecule type" value="Genomic_DNA"/>
</dbReference>
<dbReference type="AlphaFoldDB" id="M3VBX5"/>
<gene>
    <name evidence="2" type="primary">grpE</name>
    <name evidence="2" type="ORF">GM1_025_00710</name>
</gene>
<dbReference type="GO" id="GO:0006457">
    <property type="term" value="P:protein folding"/>
    <property type="evidence" value="ECO:0007669"/>
    <property type="project" value="InterPro"/>
</dbReference>
<sequence>MDRVSPDAESDAGPESATIAQVAETVEDLARVIARQAQTLDRLVESDRSRAKQAAAGADLPLLVDLFALYTDATLCAESADDADSAAFAAIAAGLDRVISGRNGVLVVPSPGATFDARTMEAVDVVDTGDVAEDRTVARLLRPGLQVGDRSIRAAAVIVRRHQHLT</sequence>
<comment type="caution">
    <text evidence="2">The sequence shown here is derived from an EMBL/GenBank/DDBJ whole genome shotgun (WGS) entry which is preliminary data.</text>
</comment>
<dbReference type="Proteomes" id="UP000035009">
    <property type="component" value="Unassembled WGS sequence"/>
</dbReference>
<dbReference type="Pfam" id="PF01025">
    <property type="entry name" value="GrpE"/>
    <property type="match status" value="1"/>
</dbReference>
<accession>M3VBX5</accession>
<reference evidence="2 3" key="1">
    <citation type="submission" date="2013-02" db="EMBL/GenBank/DDBJ databases">
        <title>Whole genome shotgun sequence of Gordonia malaquae NBRC 108250.</title>
        <authorList>
            <person name="Yoshida I."/>
            <person name="Hosoyama A."/>
            <person name="Tsuchikane K."/>
            <person name="Ando Y."/>
            <person name="Baba S."/>
            <person name="Ohji S."/>
            <person name="Hamada M."/>
            <person name="Tamura T."/>
            <person name="Yamazoe A."/>
            <person name="Yamazaki S."/>
            <person name="Fujita N."/>
        </authorList>
    </citation>
    <scope>NUCLEOTIDE SEQUENCE [LARGE SCALE GENOMIC DNA]</scope>
    <source>
        <strain evidence="2 3">NBRC 108250</strain>
    </source>
</reference>
<dbReference type="InterPro" id="IPR000740">
    <property type="entry name" value="GrpE"/>
</dbReference>
<dbReference type="OrthoDB" id="4548041at2"/>
<dbReference type="InterPro" id="IPR009012">
    <property type="entry name" value="GrpE_head"/>
</dbReference>
<dbReference type="SUPFAM" id="SSF51064">
    <property type="entry name" value="Head domain of nucleotide exchange factor GrpE"/>
    <property type="match status" value="1"/>
</dbReference>
<keyword evidence="3" id="KW-1185">Reference proteome</keyword>
<dbReference type="STRING" id="410332.SAMN04488550_4474"/>
<keyword evidence="1" id="KW-0143">Chaperone</keyword>